<evidence type="ECO:0000313" key="3">
    <source>
        <dbReference type="Proteomes" id="UP001548189"/>
    </source>
</evidence>
<dbReference type="InterPro" id="IPR016181">
    <property type="entry name" value="Acyl_CoA_acyltransferase"/>
</dbReference>
<keyword evidence="3" id="KW-1185">Reference proteome</keyword>
<reference evidence="2 3" key="1">
    <citation type="submission" date="2024-06" db="EMBL/GenBank/DDBJ databases">
        <authorList>
            <person name="Li F."/>
        </authorList>
    </citation>
    <scope>NUCLEOTIDE SEQUENCE [LARGE SCALE GENOMIC DNA]</scope>
    <source>
        <strain evidence="2 3">GXAS 311</strain>
    </source>
</reference>
<name>A0ABV2BSI9_9GAMM</name>
<dbReference type="GO" id="GO:0016740">
    <property type="term" value="F:transferase activity"/>
    <property type="evidence" value="ECO:0007669"/>
    <property type="project" value="UniProtKB-KW"/>
</dbReference>
<dbReference type="Proteomes" id="UP001548189">
    <property type="component" value="Unassembled WGS sequence"/>
</dbReference>
<feature type="domain" description="N-acetyltransferase" evidence="1">
    <location>
        <begin position="30"/>
        <end position="199"/>
    </location>
</feature>
<dbReference type="PANTHER" id="PTHR43792">
    <property type="entry name" value="GNAT FAMILY, PUTATIVE (AFU_ORTHOLOGUE AFUA_3G00765)-RELATED-RELATED"/>
    <property type="match status" value="1"/>
</dbReference>
<proteinExistence type="predicted"/>
<comment type="caution">
    <text evidence="2">The sequence shown here is derived from an EMBL/GenBank/DDBJ whole genome shotgun (WGS) entry which is preliminary data.</text>
</comment>
<dbReference type="PROSITE" id="PS51186">
    <property type="entry name" value="GNAT"/>
    <property type="match status" value="1"/>
</dbReference>
<dbReference type="PANTHER" id="PTHR43792:SF1">
    <property type="entry name" value="N-ACETYLTRANSFERASE DOMAIN-CONTAINING PROTEIN"/>
    <property type="match status" value="1"/>
</dbReference>
<dbReference type="EC" id="2.-.-.-" evidence="2"/>
<dbReference type="Gene3D" id="3.40.630.30">
    <property type="match status" value="1"/>
</dbReference>
<dbReference type="EMBL" id="JBEVCJ010000006">
    <property type="protein sequence ID" value="MET1254910.1"/>
    <property type="molecule type" value="Genomic_DNA"/>
</dbReference>
<sequence length="209" mass="23802">MSNQKNNPLQVAENKVGVKSHPALIATARIQLRPLEVKDAETVFIYRNQPDVSLFQGWTPESIAEVAAYAEQMWQREPALAGHWYQVVLEGREGEIKNKIIGDVAFCIEPHSGQQAELGVALNVDYQRKGLAKEAILGLLAYLFEQLAMHRIHVCIDPRNVRSLNLFQKVGFRHEGHHRQSCWHKGEWTDDVVMAMLRSEWPDIKLSAE</sequence>
<keyword evidence="2" id="KW-0808">Transferase</keyword>
<gene>
    <name evidence="2" type="ORF">ABVT43_07225</name>
</gene>
<dbReference type="InterPro" id="IPR000182">
    <property type="entry name" value="GNAT_dom"/>
</dbReference>
<dbReference type="Pfam" id="PF13302">
    <property type="entry name" value="Acetyltransf_3"/>
    <property type="match status" value="1"/>
</dbReference>
<dbReference type="InterPro" id="IPR051531">
    <property type="entry name" value="N-acetyltransferase"/>
</dbReference>
<evidence type="ECO:0000313" key="2">
    <source>
        <dbReference type="EMBL" id="MET1254910.1"/>
    </source>
</evidence>
<dbReference type="RefSeq" id="WP_353874525.1">
    <property type="nucleotide sequence ID" value="NZ_JBEVCJ010000006.1"/>
</dbReference>
<organism evidence="2 3">
    <name type="scientific">Aliikangiella maris</name>
    <dbReference type="NCBI Taxonomy" id="3162458"/>
    <lineage>
        <taxon>Bacteria</taxon>
        <taxon>Pseudomonadati</taxon>
        <taxon>Pseudomonadota</taxon>
        <taxon>Gammaproteobacteria</taxon>
        <taxon>Oceanospirillales</taxon>
        <taxon>Pleioneaceae</taxon>
        <taxon>Aliikangiella</taxon>
    </lineage>
</organism>
<accession>A0ABV2BSI9</accession>
<dbReference type="SUPFAM" id="SSF55729">
    <property type="entry name" value="Acyl-CoA N-acyltransferases (Nat)"/>
    <property type="match status" value="1"/>
</dbReference>
<evidence type="ECO:0000259" key="1">
    <source>
        <dbReference type="PROSITE" id="PS51186"/>
    </source>
</evidence>
<protein>
    <submittedName>
        <fullName evidence="2">GNAT family protein</fullName>
        <ecNumber evidence="2">2.-.-.-</ecNumber>
    </submittedName>
</protein>